<dbReference type="InterPro" id="IPR050665">
    <property type="entry name" value="Cytochrome_P450_Monooxygen"/>
</dbReference>
<dbReference type="Proteomes" id="UP001189122">
    <property type="component" value="Unassembled WGS sequence"/>
</dbReference>
<evidence type="ECO:0000313" key="12">
    <source>
        <dbReference type="EMBL" id="CAA2633690.1"/>
    </source>
</evidence>
<dbReference type="GO" id="GO:0004497">
    <property type="term" value="F:monooxygenase activity"/>
    <property type="evidence" value="ECO:0007669"/>
    <property type="project" value="UniProtKB-KW"/>
</dbReference>
<evidence type="ECO:0000256" key="9">
    <source>
        <dbReference type="ARBA" id="ARBA00023033"/>
    </source>
</evidence>
<keyword evidence="7 11" id="KW-0560">Oxidoreductase</keyword>
<evidence type="ECO:0000256" key="10">
    <source>
        <dbReference type="ARBA" id="ARBA00023136"/>
    </source>
</evidence>
<organism evidence="12">
    <name type="scientific">Spirodela intermedia</name>
    <name type="common">Intermediate duckweed</name>
    <dbReference type="NCBI Taxonomy" id="51605"/>
    <lineage>
        <taxon>Eukaryota</taxon>
        <taxon>Viridiplantae</taxon>
        <taxon>Streptophyta</taxon>
        <taxon>Embryophyta</taxon>
        <taxon>Tracheophyta</taxon>
        <taxon>Spermatophyta</taxon>
        <taxon>Magnoliopsida</taxon>
        <taxon>Liliopsida</taxon>
        <taxon>Araceae</taxon>
        <taxon>Lemnoideae</taxon>
        <taxon>Spirodela</taxon>
    </lineage>
</organism>
<comment type="subcellular location">
    <subcellularLocation>
        <location evidence="1">Membrane</location>
    </subcellularLocation>
</comment>
<accession>A0A7I8JTI7</accession>
<reference evidence="12 13" key="1">
    <citation type="submission" date="2019-12" db="EMBL/GenBank/DDBJ databases">
        <authorList>
            <person name="Scholz U."/>
            <person name="Mascher M."/>
            <person name="Fiebig A."/>
        </authorList>
    </citation>
    <scope>NUCLEOTIDE SEQUENCE</scope>
</reference>
<evidence type="ECO:0000313" key="13">
    <source>
        <dbReference type="Proteomes" id="UP001189122"/>
    </source>
</evidence>
<name>A0A7I8JTI7_SPIIN</name>
<evidence type="ECO:0000256" key="6">
    <source>
        <dbReference type="ARBA" id="ARBA00022989"/>
    </source>
</evidence>
<dbReference type="EMBL" id="CACRZD030000017">
    <property type="protein sequence ID" value="CAA6672762.1"/>
    <property type="molecule type" value="Genomic_DNA"/>
</dbReference>
<dbReference type="AlphaFoldDB" id="A0A7I8JTI7"/>
<proteinExistence type="inferred from homology"/>
<keyword evidence="6" id="KW-1133">Transmembrane helix</keyword>
<dbReference type="SUPFAM" id="SSF48264">
    <property type="entry name" value="Cytochrome P450"/>
    <property type="match status" value="2"/>
</dbReference>
<dbReference type="GO" id="GO:0005506">
    <property type="term" value="F:iron ion binding"/>
    <property type="evidence" value="ECO:0007669"/>
    <property type="project" value="InterPro"/>
</dbReference>
<keyword evidence="3 11" id="KW-0349">Heme</keyword>
<keyword evidence="8 11" id="KW-0408">Iron</keyword>
<sequence length="272" mass="30293">MALNGMFSFRVAEMLPRHSPPSSGWQPERRPCWAMEIAHGASAGSQPTAEFIKGRLNRRIGLITTTPTMAFLGSCLSRPILDRLDHDITRRVLPHYHEWSAAYGKTFLFWFGSLPRLAVADPAIVRELVRDSGGGLDKVEFNPQSKQLFGEGLVGLKGKKWALHRRIINPTFNMERVKSWVPEIATCASNAQNSELLLSISLGFEREAGGARGRRGTEVFIPIGAVNRDMELWGDDACRFDPLRFSDGRRRPAGAYLPFGFGRTICVGQNLP</sequence>
<dbReference type="Pfam" id="PF00067">
    <property type="entry name" value="p450"/>
    <property type="match status" value="2"/>
</dbReference>
<dbReference type="Gene3D" id="1.10.630.10">
    <property type="entry name" value="Cytochrome P450"/>
    <property type="match status" value="2"/>
</dbReference>
<dbReference type="PANTHER" id="PTHR24282">
    <property type="entry name" value="CYTOCHROME P450 FAMILY MEMBER"/>
    <property type="match status" value="1"/>
</dbReference>
<keyword evidence="4" id="KW-0812">Transmembrane</keyword>
<dbReference type="GO" id="GO:0020037">
    <property type="term" value="F:heme binding"/>
    <property type="evidence" value="ECO:0007669"/>
    <property type="project" value="InterPro"/>
</dbReference>
<gene>
    <name evidence="12" type="ORF">SI7747_17019178</name>
</gene>
<keyword evidence="13" id="KW-1185">Reference proteome</keyword>
<evidence type="ECO:0000256" key="1">
    <source>
        <dbReference type="ARBA" id="ARBA00004370"/>
    </source>
</evidence>
<evidence type="ECO:0000256" key="3">
    <source>
        <dbReference type="ARBA" id="ARBA00022617"/>
    </source>
</evidence>
<protein>
    <submittedName>
        <fullName evidence="12">Uncharacterized protein</fullName>
    </submittedName>
</protein>
<evidence type="ECO:0000256" key="2">
    <source>
        <dbReference type="ARBA" id="ARBA00010617"/>
    </source>
</evidence>
<keyword evidence="5 11" id="KW-0479">Metal-binding</keyword>
<keyword evidence="10" id="KW-0472">Membrane</keyword>
<keyword evidence="9 11" id="KW-0503">Monooxygenase</keyword>
<evidence type="ECO:0000256" key="7">
    <source>
        <dbReference type="ARBA" id="ARBA00023002"/>
    </source>
</evidence>
<dbReference type="InterPro" id="IPR017972">
    <property type="entry name" value="Cyt_P450_CS"/>
</dbReference>
<comment type="similarity">
    <text evidence="2 11">Belongs to the cytochrome P450 family.</text>
</comment>
<dbReference type="GO" id="GO:0016020">
    <property type="term" value="C:membrane"/>
    <property type="evidence" value="ECO:0007669"/>
    <property type="project" value="UniProtKB-SubCell"/>
</dbReference>
<evidence type="ECO:0000256" key="4">
    <source>
        <dbReference type="ARBA" id="ARBA00022692"/>
    </source>
</evidence>
<dbReference type="EMBL" id="LR743604">
    <property type="protein sequence ID" value="CAA2633690.1"/>
    <property type="molecule type" value="Genomic_DNA"/>
</dbReference>
<dbReference type="GO" id="GO:0016705">
    <property type="term" value="F:oxidoreductase activity, acting on paired donors, with incorporation or reduction of molecular oxygen"/>
    <property type="evidence" value="ECO:0007669"/>
    <property type="project" value="InterPro"/>
</dbReference>
<dbReference type="GO" id="GO:0006629">
    <property type="term" value="P:lipid metabolic process"/>
    <property type="evidence" value="ECO:0007669"/>
    <property type="project" value="UniProtKB-ARBA"/>
</dbReference>
<dbReference type="InterPro" id="IPR036396">
    <property type="entry name" value="Cyt_P450_sf"/>
</dbReference>
<dbReference type="PROSITE" id="PS00086">
    <property type="entry name" value="CYTOCHROME_P450"/>
    <property type="match status" value="1"/>
</dbReference>
<dbReference type="InterPro" id="IPR001128">
    <property type="entry name" value="Cyt_P450"/>
</dbReference>
<dbReference type="PANTHER" id="PTHR24282:SF211">
    <property type="entry name" value="CYTOCHROME P450-RELATED"/>
    <property type="match status" value="1"/>
</dbReference>
<evidence type="ECO:0000256" key="11">
    <source>
        <dbReference type="RuleBase" id="RU000461"/>
    </source>
</evidence>
<evidence type="ECO:0000256" key="8">
    <source>
        <dbReference type="ARBA" id="ARBA00023004"/>
    </source>
</evidence>
<evidence type="ECO:0000256" key="5">
    <source>
        <dbReference type="ARBA" id="ARBA00022723"/>
    </source>
</evidence>